<protein>
    <submittedName>
        <fullName evidence="1">Uncharacterized protein</fullName>
    </submittedName>
</protein>
<sequence length="117" mass="13210">MVKERRELVIQLTRIEKLCTKLYTKLEGKCASEIITIKLGTGIVEVLQLDSAGVCTVLGIEWEPVGKGRKHIRVRATREGLGNLLRDCRDHCSSNWAQPAHYTRRARTAAERLEAIL</sequence>
<dbReference type="AlphaFoldDB" id="A0A0F9KV30"/>
<evidence type="ECO:0000313" key="1">
    <source>
        <dbReference type="EMBL" id="KKM86204.1"/>
    </source>
</evidence>
<organism evidence="1">
    <name type="scientific">marine sediment metagenome</name>
    <dbReference type="NCBI Taxonomy" id="412755"/>
    <lineage>
        <taxon>unclassified sequences</taxon>
        <taxon>metagenomes</taxon>
        <taxon>ecological metagenomes</taxon>
    </lineage>
</organism>
<proteinExistence type="predicted"/>
<dbReference type="EMBL" id="LAZR01007292">
    <property type="protein sequence ID" value="KKM86204.1"/>
    <property type="molecule type" value="Genomic_DNA"/>
</dbReference>
<accession>A0A0F9KV30</accession>
<reference evidence="1" key="1">
    <citation type="journal article" date="2015" name="Nature">
        <title>Complex archaea that bridge the gap between prokaryotes and eukaryotes.</title>
        <authorList>
            <person name="Spang A."/>
            <person name="Saw J.H."/>
            <person name="Jorgensen S.L."/>
            <person name="Zaremba-Niedzwiedzka K."/>
            <person name="Martijn J."/>
            <person name="Lind A.E."/>
            <person name="van Eijk R."/>
            <person name="Schleper C."/>
            <person name="Guy L."/>
            <person name="Ettema T.J."/>
        </authorList>
    </citation>
    <scope>NUCLEOTIDE SEQUENCE</scope>
</reference>
<comment type="caution">
    <text evidence="1">The sequence shown here is derived from an EMBL/GenBank/DDBJ whole genome shotgun (WGS) entry which is preliminary data.</text>
</comment>
<name>A0A0F9KV30_9ZZZZ</name>
<gene>
    <name evidence="1" type="ORF">LCGC14_1281450</name>
</gene>